<feature type="region of interest" description="Disordered" evidence="1">
    <location>
        <begin position="368"/>
        <end position="491"/>
    </location>
</feature>
<dbReference type="GO" id="GO:0008312">
    <property type="term" value="F:7S RNA binding"/>
    <property type="evidence" value="ECO:0007669"/>
    <property type="project" value="TreeGrafter"/>
</dbReference>
<dbReference type="GO" id="GO:0043022">
    <property type="term" value="F:ribosome binding"/>
    <property type="evidence" value="ECO:0007669"/>
    <property type="project" value="TreeGrafter"/>
</dbReference>
<sequence>MHLTPRERMAIQFTMQQLQQQSTSIGEDDEDALLKYPHLNWVVQQHQHSTSTLLKPQDITLLHLTPSQVRKYWYNQCVIRLNHNQKRNKKKVNDDDNADNDDDDEFYLMMDQLMLHVGNMDDQKNKKKQQNTMMNRSHELYWITKAAILNHLNQSNSKNVPSSNNNMKKKKKMKKKIQQYPTLEQVEEMIQMETEKQKSSQKDDDRSGGEQLLELAHIHLQLYKSQQTQHQNKKSSIPDIISTLESLPTRPAIQATLASLYQRSGQPDKVQNILNNLRQQSSDHNKNSNNNNMAQLYMQMSMYTNALELFSDETNNDATCQAMKVIAHYQLGQVDLAVDEWKSFKEENDLMDDNIVDGEALEADIIPRLHKSNSTPLSSKGHDSKKKKEKKHREAILQRRAKQRDAYLEKHPDLKDKTPDAERWIPKRDRVAKRRYNNKHMNAAQGITSQKDMNKLDAYARTTNPQTQQQQQPSTRHLSVSSTGKSRRPAR</sequence>
<feature type="compositionally biased region" description="Low complexity" evidence="1">
    <location>
        <begin position="462"/>
        <end position="475"/>
    </location>
</feature>
<dbReference type="Gene3D" id="1.25.40.10">
    <property type="entry name" value="Tetratricopeptide repeat domain"/>
    <property type="match status" value="1"/>
</dbReference>
<dbReference type="EMBL" id="HBHI01003390">
    <property type="protein sequence ID" value="CAD9657911.1"/>
    <property type="molecule type" value="Transcribed_RNA"/>
</dbReference>
<dbReference type="PANTHER" id="PTHR14094:SF9">
    <property type="entry name" value="SIGNAL RECOGNITION PARTICLE SUBUNIT SRP72"/>
    <property type="match status" value="1"/>
</dbReference>
<dbReference type="PANTHER" id="PTHR14094">
    <property type="entry name" value="SIGNAL RECOGNITION PARTICLE 72"/>
    <property type="match status" value="1"/>
</dbReference>
<dbReference type="SUPFAM" id="SSF48452">
    <property type="entry name" value="TPR-like"/>
    <property type="match status" value="1"/>
</dbReference>
<evidence type="ECO:0008006" key="3">
    <source>
        <dbReference type="Google" id="ProtNLM"/>
    </source>
</evidence>
<proteinExistence type="predicted"/>
<gene>
    <name evidence="2" type="ORF">EANT1437_LOCUS1713</name>
</gene>
<protein>
    <recommendedName>
        <fullName evidence="3">Signal recognition particle subunit SRP72</fullName>
    </recommendedName>
</protein>
<dbReference type="AlphaFoldDB" id="A0A7S2R1K4"/>
<organism evidence="2">
    <name type="scientific">Eucampia antarctica</name>
    <dbReference type="NCBI Taxonomy" id="49252"/>
    <lineage>
        <taxon>Eukaryota</taxon>
        <taxon>Sar</taxon>
        <taxon>Stramenopiles</taxon>
        <taxon>Ochrophyta</taxon>
        <taxon>Bacillariophyta</taxon>
        <taxon>Mediophyceae</taxon>
        <taxon>Biddulphiophycidae</taxon>
        <taxon>Hemiaulales</taxon>
        <taxon>Hemiaulaceae</taxon>
        <taxon>Eucampia</taxon>
    </lineage>
</organism>
<name>A0A7S2R1K4_9STRA</name>
<evidence type="ECO:0000313" key="2">
    <source>
        <dbReference type="EMBL" id="CAD9657911.1"/>
    </source>
</evidence>
<accession>A0A7S2R1K4</accession>
<evidence type="ECO:0000256" key="1">
    <source>
        <dbReference type="SAM" id="MobiDB-lite"/>
    </source>
</evidence>
<dbReference type="GO" id="GO:0005786">
    <property type="term" value="C:signal recognition particle, endoplasmic reticulum targeting"/>
    <property type="evidence" value="ECO:0007669"/>
    <property type="project" value="TreeGrafter"/>
</dbReference>
<feature type="region of interest" description="Disordered" evidence="1">
    <location>
        <begin position="153"/>
        <end position="174"/>
    </location>
</feature>
<feature type="compositionally biased region" description="Low complexity" evidence="1">
    <location>
        <begin position="155"/>
        <end position="166"/>
    </location>
</feature>
<reference evidence="2" key="1">
    <citation type="submission" date="2021-01" db="EMBL/GenBank/DDBJ databases">
        <authorList>
            <person name="Corre E."/>
            <person name="Pelletier E."/>
            <person name="Niang G."/>
            <person name="Scheremetjew M."/>
            <person name="Finn R."/>
            <person name="Kale V."/>
            <person name="Holt S."/>
            <person name="Cochrane G."/>
            <person name="Meng A."/>
            <person name="Brown T."/>
            <person name="Cohen L."/>
        </authorList>
    </citation>
    <scope>NUCLEOTIDE SEQUENCE</scope>
    <source>
        <strain evidence="2">CCMP1452</strain>
    </source>
</reference>
<feature type="compositionally biased region" description="Basic and acidic residues" evidence="1">
    <location>
        <begin position="392"/>
        <end position="429"/>
    </location>
</feature>
<dbReference type="InterPro" id="IPR026270">
    <property type="entry name" value="SRP72"/>
</dbReference>
<dbReference type="InterPro" id="IPR011990">
    <property type="entry name" value="TPR-like_helical_dom_sf"/>
</dbReference>
<dbReference type="GO" id="GO:0006614">
    <property type="term" value="P:SRP-dependent cotranslational protein targeting to membrane"/>
    <property type="evidence" value="ECO:0007669"/>
    <property type="project" value="InterPro"/>
</dbReference>